<proteinExistence type="predicted"/>
<feature type="transmembrane region" description="Helical" evidence="1">
    <location>
        <begin position="6"/>
        <end position="31"/>
    </location>
</feature>
<protein>
    <submittedName>
        <fullName evidence="2">Uncharacterized protein</fullName>
    </submittedName>
</protein>
<organism evidence="2 3">
    <name type="scientific">Neisseria animaloris</name>
    <dbReference type="NCBI Taxonomy" id="326522"/>
    <lineage>
        <taxon>Bacteria</taxon>
        <taxon>Pseudomonadati</taxon>
        <taxon>Pseudomonadota</taxon>
        <taxon>Betaproteobacteria</taxon>
        <taxon>Neisseriales</taxon>
        <taxon>Neisseriaceae</taxon>
        <taxon>Neisseria</taxon>
    </lineage>
</organism>
<sequence>MQDFEKIITIFAGGGIWIILLATLWILFIYIHKIENLYDFFILKQIKLLRENIDDNNLEEGIRNILKEKLNSIFFKKSFGIYANAKLRNNIYPLIENTNINVADIKKSKRYIKTDNNFLSVVITPKDETKYKRYQPLVVLCMIAFTAYLIIPTLIFLGLIKQNPENLSPQSITDDKVIIICLVAAFMYLGFAYFFRKRAIGYETAQKLQQTLLKLNQN</sequence>
<gene>
    <name evidence="2" type="ORF">NCTC12227_00598</name>
</gene>
<keyword evidence="3" id="KW-1185">Reference proteome</keyword>
<dbReference type="AlphaFoldDB" id="A0A3S5F6G5"/>
<evidence type="ECO:0000256" key="1">
    <source>
        <dbReference type="SAM" id="Phobius"/>
    </source>
</evidence>
<dbReference type="EMBL" id="LR134516">
    <property type="protein sequence ID" value="VEJ20877.1"/>
    <property type="molecule type" value="Genomic_DNA"/>
</dbReference>
<keyword evidence="1" id="KW-1133">Transmembrane helix</keyword>
<keyword evidence="1" id="KW-0472">Membrane</keyword>
<dbReference type="KEGG" id="nani:NCTC12227_00598"/>
<evidence type="ECO:0000313" key="2">
    <source>
        <dbReference type="EMBL" id="VEJ20877.1"/>
    </source>
</evidence>
<reference evidence="2 3" key="1">
    <citation type="submission" date="2018-12" db="EMBL/GenBank/DDBJ databases">
        <authorList>
            <consortium name="Pathogen Informatics"/>
        </authorList>
    </citation>
    <scope>NUCLEOTIDE SEQUENCE [LARGE SCALE GENOMIC DNA]</scope>
    <source>
        <strain evidence="2 3">NCTC12227</strain>
    </source>
</reference>
<accession>A0A3S5F6G5</accession>
<keyword evidence="1" id="KW-0812">Transmembrane</keyword>
<feature type="transmembrane region" description="Helical" evidence="1">
    <location>
        <begin position="137"/>
        <end position="157"/>
    </location>
</feature>
<evidence type="ECO:0000313" key="3">
    <source>
        <dbReference type="Proteomes" id="UP000268229"/>
    </source>
</evidence>
<dbReference type="RefSeq" id="WP_126304172.1">
    <property type="nucleotide sequence ID" value="NZ_LR134516.1"/>
</dbReference>
<name>A0A3S5F6G5_9NEIS</name>
<dbReference type="Proteomes" id="UP000268229">
    <property type="component" value="Chromosome"/>
</dbReference>
<feature type="transmembrane region" description="Helical" evidence="1">
    <location>
        <begin position="177"/>
        <end position="195"/>
    </location>
</feature>